<evidence type="ECO:0000256" key="4">
    <source>
        <dbReference type="ARBA" id="ARBA00022840"/>
    </source>
</evidence>
<sequence>MAQLTTAFRRKAIGQTDTRVRLMSEVLAHIKLIKMYAWEKSFARSISDVRKDERKILEKAGYVQSVNTSIIPIVPTLASVLIFMVHTQLRYDLTASTAFTVIAIFNAMKFAMSGLPISVKSFAEAKVSLQRLKKILVMKDPVVYVKNLQDSPYAVLMENASLSWDNTNGNGESNPADKISHGKNVFSANETNESSISGQLPEMIPKASMTLQNVDFCLDKVHAHRYCPC</sequence>
<accession>A0A401Q107</accession>
<dbReference type="InterPro" id="IPR050173">
    <property type="entry name" value="ABC_transporter_C-like"/>
</dbReference>
<evidence type="ECO:0000256" key="1">
    <source>
        <dbReference type="ARBA" id="ARBA00022448"/>
    </source>
</evidence>
<dbReference type="InterPro" id="IPR011527">
    <property type="entry name" value="ABC1_TM_dom"/>
</dbReference>
<dbReference type="EMBL" id="BFAA01018518">
    <property type="protein sequence ID" value="GCB79038.1"/>
    <property type="molecule type" value="Genomic_DNA"/>
</dbReference>
<dbReference type="GO" id="GO:0005524">
    <property type="term" value="F:ATP binding"/>
    <property type="evidence" value="ECO:0007669"/>
    <property type="project" value="UniProtKB-KW"/>
</dbReference>
<evidence type="ECO:0000256" key="3">
    <source>
        <dbReference type="ARBA" id="ARBA00022741"/>
    </source>
</evidence>
<dbReference type="PANTHER" id="PTHR24223">
    <property type="entry name" value="ATP-BINDING CASSETTE SUB-FAMILY C"/>
    <property type="match status" value="1"/>
</dbReference>
<dbReference type="OrthoDB" id="6500128at2759"/>
<evidence type="ECO:0000256" key="5">
    <source>
        <dbReference type="ARBA" id="ARBA00022989"/>
    </source>
</evidence>
<dbReference type="Pfam" id="PF00664">
    <property type="entry name" value="ABC_membrane"/>
    <property type="match status" value="1"/>
</dbReference>
<evidence type="ECO:0000256" key="6">
    <source>
        <dbReference type="ARBA" id="ARBA00023136"/>
    </source>
</evidence>
<dbReference type="SUPFAM" id="SSF90123">
    <property type="entry name" value="ABC transporter transmembrane region"/>
    <property type="match status" value="1"/>
</dbReference>
<dbReference type="AlphaFoldDB" id="A0A401Q107"/>
<keyword evidence="5 7" id="KW-1133">Transmembrane helix</keyword>
<evidence type="ECO:0000259" key="8">
    <source>
        <dbReference type="PROSITE" id="PS50929"/>
    </source>
</evidence>
<feature type="transmembrane region" description="Helical" evidence="7">
    <location>
        <begin position="60"/>
        <end position="85"/>
    </location>
</feature>
<dbReference type="GO" id="GO:0140359">
    <property type="term" value="F:ABC-type transporter activity"/>
    <property type="evidence" value="ECO:0007669"/>
    <property type="project" value="InterPro"/>
</dbReference>
<feature type="transmembrane region" description="Helical" evidence="7">
    <location>
        <begin position="91"/>
        <end position="112"/>
    </location>
</feature>
<dbReference type="PROSITE" id="PS50929">
    <property type="entry name" value="ABC_TM1F"/>
    <property type="match status" value="1"/>
</dbReference>
<name>A0A401Q107_SCYTO</name>
<dbReference type="InterPro" id="IPR036640">
    <property type="entry name" value="ABC1_TM_sf"/>
</dbReference>
<keyword evidence="6 7" id="KW-0472">Membrane</keyword>
<keyword evidence="2 7" id="KW-0812">Transmembrane</keyword>
<evidence type="ECO:0000313" key="9">
    <source>
        <dbReference type="EMBL" id="GCB79038.1"/>
    </source>
</evidence>
<dbReference type="Gene3D" id="1.20.1560.10">
    <property type="entry name" value="ABC transporter type 1, transmembrane domain"/>
    <property type="match status" value="1"/>
</dbReference>
<keyword evidence="1" id="KW-0813">Transport</keyword>
<keyword evidence="10" id="KW-1185">Reference proteome</keyword>
<proteinExistence type="predicted"/>
<evidence type="ECO:0000313" key="10">
    <source>
        <dbReference type="Proteomes" id="UP000288216"/>
    </source>
</evidence>
<dbReference type="PANTHER" id="PTHR24223:SF10">
    <property type="entry name" value="ATP-BINDING CASSETTE SUB-FAMILY C MEMBER 12"/>
    <property type="match status" value="1"/>
</dbReference>
<gene>
    <name evidence="9" type="ORF">scyTo_0021261</name>
</gene>
<dbReference type="GO" id="GO:0016020">
    <property type="term" value="C:membrane"/>
    <property type="evidence" value="ECO:0007669"/>
    <property type="project" value="InterPro"/>
</dbReference>
<dbReference type="STRING" id="75743.A0A401Q107"/>
<comment type="caution">
    <text evidence="9">The sequence shown here is derived from an EMBL/GenBank/DDBJ whole genome shotgun (WGS) entry which is preliminary data.</text>
</comment>
<feature type="domain" description="ABC transmembrane type-1" evidence="8">
    <location>
        <begin position="1"/>
        <end position="124"/>
    </location>
</feature>
<keyword evidence="3" id="KW-0547">Nucleotide-binding</keyword>
<evidence type="ECO:0000256" key="2">
    <source>
        <dbReference type="ARBA" id="ARBA00022692"/>
    </source>
</evidence>
<protein>
    <recommendedName>
        <fullName evidence="8">ABC transmembrane type-1 domain-containing protein</fullName>
    </recommendedName>
</protein>
<dbReference type="Proteomes" id="UP000288216">
    <property type="component" value="Unassembled WGS sequence"/>
</dbReference>
<organism evidence="9 10">
    <name type="scientific">Scyliorhinus torazame</name>
    <name type="common">Cloudy catshark</name>
    <name type="synonym">Catulus torazame</name>
    <dbReference type="NCBI Taxonomy" id="75743"/>
    <lineage>
        <taxon>Eukaryota</taxon>
        <taxon>Metazoa</taxon>
        <taxon>Chordata</taxon>
        <taxon>Craniata</taxon>
        <taxon>Vertebrata</taxon>
        <taxon>Chondrichthyes</taxon>
        <taxon>Elasmobranchii</taxon>
        <taxon>Galeomorphii</taxon>
        <taxon>Galeoidea</taxon>
        <taxon>Carcharhiniformes</taxon>
        <taxon>Scyliorhinidae</taxon>
        <taxon>Scyliorhinus</taxon>
    </lineage>
</organism>
<evidence type="ECO:0000256" key="7">
    <source>
        <dbReference type="SAM" id="Phobius"/>
    </source>
</evidence>
<reference evidence="9 10" key="1">
    <citation type="journal article" date="2018" name="Nat. Ecol. Evol.">
        <title>Shark genomes provide insights into elasmobranch evolution and the origin of vertebrates.</title>
        <authorList>
            <person name="Hara Y"/>
            <person name="Yamaguchi K"/>
            <person name="Onimaru K"/>
            <person name="Kadota M"/>
            <person name="Koyanagi M"/>
            <person name="Keeley SD"/>
            <person name="Tatsumi K"/>
            <person name="Tanaka K"/>
            <person name="Motone F"/>
            <person name="Kageyama Y"/>
            <person name="Nozu R"/>
            <person name="Adachi N"/>
            <person name="Nishimura O"/>
            <person name="Nakagawa R"/>
            <person name="Tanegashima C"/>
            <person name="Kiyatake I"/>
            <person name="Matsumoto R"/>
            <person name="Murakumo K"/>
            <person name="Nishida K"/>
            <person name="Terakita A"/>
            <person name="Kuratani S"/>
            <person name="Sato K"/>
            <person name="Hyodo S Kuraku.S."/>
        </authorList>
    </citation>
    <scope>NUCLEOTIDE SEQUENCE [LARGE SCALE GENOMIC DNA]</scope>
</reference>
<keyword evidence="4" id="KW-0067">ATP-binding</keyword>